<accession>A0A2N1MWN1</accession>
<proteinExistence type="predicted"/>
<dbReference type="AlphaFoldDB" id="A0A2N1MWN1"/>
<sequence length="54" mass="6182">MFRMLFNKSSPTTATNPIESLLYLVIQFYLSNLHLITLIALCSKGFTLLKTINF</sequence>
<feature type="transmembrane region" description="Helical" evidence="1">
    <location>
        <begin position="20"/>
        <end position="42"/>
    </location>
</feature>
<dbReference type="Proteomes" id="UP000233469">
    <property type="component" value="Unassembled WGS sequence"/>
</dbReference>
<gene>
    <name evidence="2" type="ORF">RhiirC2_754181</name>
</gene>
<reference evidence="2 3" key="1">
    <citation type="submission" date="2016-04" db="EMBL/GenBank/DDBJ databases">
        <title>Genome analyses suggest a sexual origin of heterokaryosis in a supposedly ancient asexual fungus.</title>
        <authorList>
            <person name="Ropars J."/>
            <person name="Sedzielewska K."/>
            <person name="Noel J."/>
            <person name="Charron P."/>
            <person name="Farinelli L."/>
            <person name="Marton T."/>
            <person name="Kruger M."/>
            <person name="Pelin A."/>
            <person name="Brachmann A."/>
            <person name="Corradi N."/>
        </authorList>
    </citation>
    <scope>NUCLEOTIDE SEQUENCE [LARGE SCALE GENOMIC DNA]</scope>
    <source>
        <strain evidence="2 3">C2</strain>
    </source>
</reference>
<feature type="non-terminal residue" evidence="2">
    <location>
        <position position="54"/>
    </location>
</feature>
<dbReference type="EMBL" id="LLXL01001158">
    <property type="protein sequence ID" value="PKK66018.1"/>
    <property type="molecule type" value="Genomic_DNA"/>
</dbReference>
<name>A0A2N1MWN1_9GLOM</name>
<comment type="caution">
    <text evidence="2">The sequence shown here is derived from an EMBL/GenBank/DDBJ whole genome shotgun (WGS) entry which is preliminary data.</text>
</comment>
<keyword evidence="1" id="KW-0472">Membrane</keyword>
<evidence type="ECO:0000256" key="1">
    <source>
        <dbReference type="SAM" id="Phobius"/>
    </source>
</evidence>
<protein>
    <submittedName>
        <fullName evidence="2">Uncharacterized protein</fullName>
    </submittedName>
</protein>
<reference evidence="2 3" key="2">
    <citation type="submission" date="2017-10" db="EMBL/GenBank/DDBJ databases">
        <title>Extensive intraspecific genome diversity in a model arbuscular mycorrhizal fungus.</title>
        <authorList>
            <person name="Chen E.C.H."/>
            <person name="Morin E."/>
            <person name="Baudet D."/>
            <person name="Noel J."/>
            <person name="Ndikumana S."/>
            <person name="Charron P."/>
            <person name="St-Onge C."/>
            <person name="Giorgi J."/>
            <person name="Grigoriev I.V."/>
            <person name="Roux C."/>
            <person name="Martin F.M."/>
            <person name="Corradi N."/>
        </authorList>
    </citation>
    <scope>NUCLEOTIDE SEQUENCE [LARGE SCALE GENOMIC DNA]</scope>
    <source>
        <strain evidence="2 3">C2</strain>
    </source>
</reference>
<keyword evidence="1" id="KW-0812">Transmembrane</keyword>
<evidence type="ECO:0000313" key="2">
    <source>
        <dbReference type="EMBL" id="PKK66018.1"/>
    </source>
</evidence>
<organism evidence="2 3">
    <name type="scientific">Rhizophagus irregularis</name>
    <dbReference type="NCBI Taxonomy" id="588596"/>
    <lineage>
        <taxon>Eukaryota</taxon>
        <taxon>Fungi</taxon>
        <taxon>Fungi incertae sedis</taxon>
        <taxon>Mucoromycota</taxon>
        <taxon>Glomeromycotina</taxon>
        <taxon>Glomeromycetes</taxon>
        <taxon>Glomerales</taxon>
        <taxon>Glomeraceae</taxon>
        <taxon>Rhizophagus</taxon>
    </lineage>
</organism>
<keyword evidence="1" id="KW-1133">Transmembrane helix</keyword>
<evidence type="ECO:0000313" key="3">
    <source>
        <dbReference type="Proteomes" id="UP000233469"/>
    </source>
</evidence>